<evidence type="ECO:0000313" key="5">
    <source>
        <dbReference type="EMBL" id="OJD27542.1"/>
    </source>
</evidence>
<proteinExistence type="predicted"/>
<dbReference type="GO" id="GO:0102522">
    <property type="term" value="F:tRNA 4-demethylwyosine alpha-amino-alpha-carboxypropyltransferase activity"/>
    <property type="evidence" value="ECO:0007669"/>
    <property type="project" value="UniProtKB-EC"/>
</dbReference>
<dbReference type="PIRSF" id="PIRSF038972">
    <property type="entry name" value="Trm12"/>
    <property type="match status" value="1"/>
</dbReference>
<keyword evidence="6" id="KW-1185">Reference proteome</keyword>
<dbReference type="AlphaFoldDB" id="A0A1J9QFD2"/>
<dbReference type="InterPro" id="IPR030382">
    <property type="entry name" value="MeTrfase_TRM5/TYW2"/>
</dbReference>
<gene>
    <name evidence="5" type="ORF">ACJ73_01061</name>
</gene>
<feature type="compositionally biased region" description="Polar residues" evidence="3">
    <location>
        <begin position="46"/>
        <end position="58"/>
    </location>
</feature>
<dbReference type="InterPro" id="IPR029063">
    <property type="entry name" value="SAM-dependent_MTases_sf"/>
</dbReference>
<comment type="caution">
    <text evidence="5">The sequence shown here is derived from an EMBL/GenBank/DDBJ whole genome shotgun (WGS) entry which is preliminary data.</text>
</comment>
<accession>A0A1J9QFD2</accession>
<dbReference type="Proteomes" id="UP000242791">
    <property type="component" value="Unassembled WGS sequence"/>
</dbReference>
<feature type="domain" description="SAM-dependent methyltransferase TRM5/TYW2-type" evidence="4">
    <location>
        <begin position="250"/>
        <end position="516"/>
    </location>
</feature>
<sequence>MTSCPARQMVSPNPAPFSGAPPEEDIVQIDAPVNDNDDVNENTMSIQKEDILTSNSLATKLPKSSSRPPKPRNISNPLQTGIRNYLKNHRHQNQHQLNIHTSPNPVSLSIPLPRRFTIYPPLLLLPSNAFSSPPEWAVAYNTLSTVQRQELYACIAASFASMGITHITMNAPIATTMATKTSTSIENRIRSPSGLVPLYGDFGYGSNDGDDEDEYENVGGECEDVEEKEAYPTEAALQSALWVRAVQNRGIVQIWAPLHSMFSRGNVVEKARILGIESRFAGLDNDGDDGGKQREVEGLLGQRVEDIAVVDMYAGIGYFVFSYLKRGAGRVWGWEINGWSIEGLCRGCKVNGWGVKVVKVDRKTGGVEGGIDGLVRGLKEEDRVVVFHGDNKFAAGVLRAFKEALQRRKMWKRIRHINLGLLPTSKPAWDGAVKVLDTEAGGWIHVHENVDVKGIRMMEEYIVKEINSLLRSFRGSGLLPSSFHSSIPAAKCIHVERVKTYAPGVMHCVFDVYIPPSPGWLESGNRLT</sequence>
<feature type="region of interest" description="Disordered" evidence="3">
    <location>
        <begin position="46"/>
        <end position="78"/>
    </location>
</feature>
<dbReference type="GO" id="GO:0031591">
    <property type="term" value="P:wybutosine biosynthetic process"/>
    <property type="evidence" value="ECO:0007669"/>
    <property type="project" value="InterPro"/>
</dbReference>
<evidence type="ECO:0000256" key="3">
    <source>
        <dbReference type="SAM" id="MobiDB-lite"/>
    </source>
</evidence>
<dbReference type="GO" id="GO:0030488">
    <property type="term" value="P:tRNA methylation"/>
    <property type="evidence" value="ECO:0007669"/>
    <property type="project" value="TreeGrafter"/>
</dbReference>
<dbReference type="InterPro" id="IPR026274">
    <property type="entry name" value="tRNA_wybutosine_synth_prot_2"/>
</dbReference>
<dbReference type="GO" id="GO:0008175">
    <property type="term" value="F:tRNA methyltransferase activity"/>
    <property type="evidence" value="ECO:0007669"/>
    <property type="project" value="TreeGrafter"/>
</dbReference>
<dbReference type="SUPFAM" id="SSF53335">
    <property type="entry name" value="S-adenosyl-L-methionine-dependent methyltransferases"/>
    <property type="match status" value="1"/>
</dbReference>
<dbReference type="EC" id="2.5.1.114" evidence="1"/>
<evidence type="ECO:0000259" key="4">
    <source>
        <dbReference type="PROSITE" id="PS51684"/>
    </source>
</evidence>
<dbReference type="OrthoDB" id="2387925at2759"/>
<feature type="region of interest" description="Disordered" evidence="3">
    <location>
        <begin position="1"/>
        <end position="24"/>
    </location>
</feature>
<organism evidence="5 6">
    <name type="scientific">Blastomyces percursus</name>
    <dbReference type="NCBI Taxonomy" id="1658174"/>
    <lineage>
        <taxon>Eukaryota</taxon>
        <taxon>Fungi</taxon>
        <taxon>Dikarya</taxon>
        <taxon>Ascomycota</taxon>
        <taxon>Pezizomycotina</taxon>
        <taxon>Eurotiomycetes</taxon>
        <taxon>Eurotiomycetidae</taxon>
        <taxon>Onygenales</taxon>
        <taxon>Ajellomycetaceae</taxon>
        <taxon>Blastomyces</taxon>
    </lineage>
</organism>
<feature type="compositionally biased region" description="Low complexity" evidence="3">
    <location>
        <begin position="62"/>
        <end position="77"/>
    </location>
</feature>
<reference evidence="5 6" key="1">
    <citation type="submission" date="2015-08" db="EMBL/GenBank/DDBJ databases">
        <title>Emmonsia species relationships and genome sequence.</title>
        <authorList>
            <person name="Cuomo C.A."/>
            <person name="Schwartz I.S."/>
            <person name="Kenyon C."/>
            <person name="De Hoog G.S."/>
            <person name="Govender N.P."/>
            <person name="Botha A."/>
            <person name="Moreno L."/>
            <person name="De Vries M."/>
            <person name="Munoz J.F."/>
            <person name="Stielow J.B."/>
        </authorList>
    </citation>
    <scope>NUCLEOTIDE SEQUENCE [LARGE SCALE GENOMIC DNA]</scope>
    <source>
        <strain evidence="5 6">EI222</strain>
    </source>
</reference>
<comment type="catalytic activity">
    <reaction evidence="2">
        <text>4-demethylwyosine(37) in tRNA(Phe) + S-adenosyl-L-methionine = 4-demethyl-7-[(3S)-3-amino-3-carboxypropyl]wyosine(37) in tRNA(Phe) + S-methyl-5'-thioadenosine + H(+)</text>
        <dbReference type="Rhea" id="RHEA:36355"/>
        <dbReference type="Rhea" id="RHEA-COMP:10164"/>
        <dbReference type="Rhea" id="RHEA-COMP:10378"/>
        <dbReference type="ChEBI" id="CHEBI:15378"/>
        <dbReference type="ChEBI" id="CHEBI:17509"/>
        <dbReference type="ChEBI" id="CHEBI:59789"/>
        <dbReference type="ChEBI" id="CHEBI:64315"/>
        <dbReference type="ChEBI" id="CHEBI:73550"/>
        <dbReference type="EC" id="2.5.1.114"/>
    </reaction>
</comment>
<dbReference type="GO" id="GO:0008757">
    <property type="term" value="F:S-adenosylmethionine-dependent methyltransferase activity"/>
    <property type="evidence" value="ECO:0007669"/>
    <property type="project" value="InterPro"/>
</dbReference>
<name>A0A1J9QFD2_9EURO</name>
<protein>
    <recommendedName>
        <fullName evidence="1">tRNA(Phe) (4-demethylwyosine(37)-C(7)) aminocarboxypropyltransferase</fullName>
        <ecNumber evidence="1">2.5.1.114</ecNumber>
    </recommendedName>
</protein>
<evidence type="ECO:0000256" key="1">
    <source>
        <dbReference type="ARBA" id="ARBA00012265"/>
    </source>
</evidence>
<dbReference type="PANTHER" id="PTHR23245">
    <property type="entry name" value="TRNA METHYLTRANSFERASE"/>
    <property type="match status" value="1"/>
</dbReference>
<evidence type="ECO:0000256" key="2">
    <source>
        <dbReference type="ARBA" id="ARBA00049400"/>
    </source>
</evidence>
<dbReference type="GO" id="GO:0005737">
    <property type="term" value="C:cytoplasm"/>
    <property type="evidence" value="ECO:0007669"/>
    <property type="project" value="TreeGrafter"/>
</dbReference>
<dbReference type="Gene3D" id="3.40.50.150">
    <property type="entry name" value="Vaccinia Virus protein VP39"/>
    <property type="match status" value="1"/>
</dbReference>
<dbReference type="PROSITE" id="PS51684">
    <property type="entry name" value="SAM_MT_TRM5_TYW2"/>
    <property type="match status" value="1"/>
</dbReference>
<evidence type="ECO:0000313" key="6">
    <source>
        <dbReference type="Proteomes" id="UP000242791"/>
    </source>
</evidence>
<dbReference type="PANTHER" id="PTHR23245:SF25">
    <property type="entry name" value="TRNA WYBUTOSINE-SYNTHESIZING PROTEIN 2 HOMOLOG"/>
    <property type="match status" value="1"/>
</dbReference>
<dbReference type="STRING" id="1658174.A0A1J9QFD2"/>
<dbReference type="EMBL" id="LGTZ01000088">
    <property type="protein sequence ID" value="OJD27542.1"/>
    <property type="molecule type" value="Genomic_DNA"/>
</dbReference>
<dbReference type="VEuPathDB" id="FungiDB:ACJ73_01061"/>